<keyword evidence="3" id="KW-0813">Transport</keyword>
<dbReference type="GO" id="GO:0010008">
    <property type="term" value="C:endosome membrane"/>
    <property type="evidence" value="ECO:0007669"/>
    <property type="project" value="UniProtKB-SubCell"/>
</dbReference>
<comment type="similarity">
    <text evidence="2">Belongs to the sorting nexin family.</text>
</comment>
<feature type="compositionally biased region" description="Low complexity" evidence="9">
    <location>
        <begin position="206"/>
        <end position="218"/>
    </location>
</feature>
<dbReference type="Gene3D" id="3.30.1520.10">
    <property type="entry name" value="Phox-like domain"/>
    <property type="match status" value="1"/>
</dbReference>
<keyword evidence="12" id="KW-1185">Reference proteome</keyword>
<dbReference type="GO" id="GO:0015031">
    <property type="term" value="P:protein transport"/>
    <property type="evidence" value="ECO:0007669"/>
    <property type="project" value="UniProtKB-KW"/>
</dbReference>
<keyword evidence="8" id="KW-0472">Membrane</keyword>
<dbReference type="GO" id="GO:0042147">
    <property type="term" value="P:retrograde transport, endosome to Golgi"/>
    <property type="evidence" value="ECO:0007669"/>
    <property type="project" value="InterPro"/>
</dbReference>
<organism evidence="11 12">
    <name type="scientific">Gigaspora rosea</name>
    <dbReference type="NCBI Taxonomy" id="44941"/>
    <lineage>
        <taxon>Eukaryota</taxon>
        <taxon>Fungi</taxon>
        <taxon>Fungi incertae sedis</taxon>
        <taxon>Mucoromycota</taxon>
        <taxon>Glomeromycotina</taxon>
        <taxon>Glomeromycetes</taxon>
        <taxon>Diversisporales</taxon>
        <taxon>Gigasporaceae</taxon>
        <taxon>Gigaspora</taxon>
    </lineage>
</organism>
<dbReference type="CDD" id="cd06867">
    <property type="entry name" value="PX_SNX41_42"/>
    <property type="match status" value="1"/>
</dbReference>
<dbReference type="AlphaFoldDB" id="A0A397VVA6"/>
<dbReference type="GO" id="GO:0006914">
    <property type="term" value="P:autophagy"/>
    <property type="evidence" value="ECO:0007669"/>
    <property type="project" value="UniProtKB-KW"/>
</dbReference>
<dbReference type="GO" id="GO:0035091">
    <property type="term" value="F:phosphatidylinositol binding"/>
    <property type="evidence" value="ECO:0007669"/>
    <property type="project" value="InterPro"/>
</dbReference>
<dbReference type="EMBL" id="QKWP01000196">
    <property type="protein sequence ID" value="RIB24919.1"/>
    <property type="molecule type" value="Genomic_DNA"/>
</dbReference>
<dbReference type="InterPro" id="IPR027267">
    <property type="entry name" value="AH/BAR_dom_sf"/>
</dbReference>
<dbReference type="SUPFAM" id="SSF64268">
    <property type="entry name" value="PX domain"/>
    <property type="match status" value="1"/>
</dbReference>
<evidence type="ECO:0000256" key="9">
    <source>
        <dbReference type="SAM" id="MobiDB-lite"/>
    </source>
</evidence>
<evidence type="ECO:0000313" key="11">
    <source>
        <dbReference type="EMBL" id="RIB24919.1"/>
    </source>
</evidence>
<feature type="domain" description="PX" evidence="10">
    <location>
        <begin position="67"/>
        <end position="183"/>
    </location>
</feature>
<comment type="caution">
    <text evidence="11">The sequence shown here is derived from an EMBL/GenBank/DDBJ whole genome shotgun (WGS) entry which is preliminary data.</text>
</comment>
<dbReference type="InterPro" id="IPR001683">
    <property type="entry name" value="PX_dom"/>
</dbReference>
<dbReference type="InterPro" id="IPR044106">
    <property type="entry name" value="PX_Snx41/Atg20"/>
</dbReference>
<dbReference type="SMART" id="SM00312">
    <property type="entry name" value="PX"/>
    <property type="match status" value="1"/>
</dbReference>
<evidence type="ECO:0000259" key="10">
    <source>
        <dbReference type="PROSITE" id="PS50195"/>
    </source>
</evidence>
<dbReference type="Gene3D" id="1.20.1270.60">
    <property type="entry name" value="Arfaptin homology (AH) domain/BAR domain"/>
    <property type="match status" value="1"/>
</dbReference>
<dbReference type="PANTHER" id="PTHR46979:SF2">
    <property type="entry name" value="SORTING NEXIN-41"/>
    <property type="match status" value="1"/>
</dbReference>
<dbReference type="Proteomes" id="UP000266673">
    <property type="component" value="Unassembled WGS sequence"/>
</dbReference>
<keyword evidence="5" id="KW-0653">Protein transport</keyword>
<dbReference type="OrthoDB" id="289314at2759"/>
<dbReference type="PROSITE" id="PS50195">
    <property type="entry name" value="PX"/>
    <property type="match status" value="1"/>
</dbReference>
<evidence type="ECO:0000256" key="2">
    <source>
        <dbReference type="ARBA" id="ARBA00010883"/>
    </source>
</evidence>
<keyword evidence="6" id="KW-0072">Autophagy</keyword>
<gene>
    <name evidence="11" type="ORF">C2G38_1997629</name>
</gene>
<evidence type="ECO:0000313" key="12">
    <source>
        <dbReference type="Proteomes" id="UP000266673"/>
    </source>
</evidence>
<dbReference type="GO" id="GO:0005829">
    <property type="term" value="C:cytosol"/>
    <property type="evidence" value="ECO:0007669"/>
    <property type="project" value="GOC"/>
</dbReference>
<dbReference type="Pfam" id="PF00787">
    <property type="entry name" value="PX"/>
    <property type="match status" value="1"/>
</dbReference>
<dbReference type="InterPro" id="IPR036871">
    <property type="entry name" value="PX_dom_sf"/>
</dbReference>
<reference evidence="11 12" key="1">
    <citation type="submission" date="2018-06" db="EMBL/GenBank/DDBJ databases">
        <title>Comparative genomics reveals the genomic features of Rhizophagus irregularis, R. cerebriforme, R. diaphanum and Gigaspora rosea, and their symbiotic lifestyle signature.</title>
        <authorList>
            <person name="Morin E."/>
            <person name="San Clemente H."/>
            <person name="Chen E.C.H."/>
            <person name="De La Providencia I."/>
            <person name="Hainaut M."/>
            <person name="Kuo A."/>
            <person name="Kohler A."/>
            <person name="Murat C."/>
            <person name="Tang N."/>
            <person name="Roy S."/>
            <person name="Loubradou J."/>
            <person name="Henrissat B."/>
            <person name="Grigoriev I.V."/>
            <person name="Corradi N."/>
            <person name="Roux C."/>
            <person name="Martin F.M."/>
        </authorList>
    </citation>
    <scope>NUCLEOTIDE SEQUENCE [LARGE SCALE GENOMIC DNA]</scope>
    <source>
        <strain evidence="11 12">DAOM 194757</strain>
    </source>
</reference>
<name>A0A397VVA6_9GLOM</name>
<keyword evidence="7" id="KW-0446">Lipid-binding</keyword>
<evidence type="ECO:0000256" key="3">
    <source>
        <dbReference type="ARBA" id="ARBA00022448"/>
    </source>
</evidence>
<dbReference type="InterPro" id="IPR051079">
    <property type="entry name" value="Sorting_Nexin_Autophagy"/>
</dbReference>
<accession>A0A397VVA6</accession>
<dbReference type="PANTHER" id="PTHR46979">
    <property type="entry name" value="SORTING NEXIN-41"/>
    <property type="match status" value="1"/>
</dbReference>
<comment type="subcellular location">
    <subcellularLocation>
        <location evidence="1">Endosome membrane</location>
        <topology evidence="1">Peripheral membrane protein</topology>
    </subcellularLocation>
</comment>
<evidence type="ECO:0000256" key="7">
    <source>
        <dbReference type="ARBA" id="ARBA00023121"/>
    </source>
</evidence>
<evidence type="ECO:0000256" key="8">
    <source>
        <dbReference type="ARBA" id="ARBA00023136"/>
    </source>
</evidence>
<evidence type="ECO:0000256" key="4">
    <source>
        <dbReference type="ARBA" id="ARBA00022753"/>
    </source>
</evidence>
<sequence length="533" mass="60852">MSDLEDIDPFSDTLPFSDNLPYTINDDSDDSFEKEEENQLISINLNYQPEVKTQFCCQLDRDIHQGDFTIQITGAQKTTDNAGSSFITYTIKAGEQEVRRRYSEFESLRKSLMRLYPTLIAPPIPEKQSFVDYATMQGKAKEDITMIEKRKRMLQSFLNRVSKHPQLSGEHIFHKFMESNVSWNEVLHSYPLSSLPKNILQTSPANLSQSNVSPVNPSVHPPLLTPSPSQQLKKPDPKFIESEAFTRKFSNHISQNMEKTNKRIWKRLGDFSNDYAELGAIYNGFSLNESGDLANAIEKVGQAVDSTYVATGDLISSLEIEFTEPLQEYSQFASVIRQVLNYRHMKHLQMELIAETLEKQKVALDGLEKSEIEAKRIEEVLSNEHVSPASLFQENENNDNYENGHYEELFQNGDASQPTGSGHNKKLSGSKIFSVLSHTIHGIMDVDPEAARRNSIGKTRESIIQLEEALETTTEDLKKISLSIQNDLDRFQRQKIMDLKEMLIAYAKNHLKWCKKNLSNWEEAKAEVEKVQT</sequence>
<dbReference type="STRING" id="44941.A0A397VVA6"/>
<evidence type="ECO:0000256" key="5">
    <source>
        <dbReference type="ARBA" id="ARBA00022927"/>
    </source>
</evidence>
<evidence type="ECO:0000256" key="6">
    <source>
        <dbReference type="ARBA" id="ARBA00023006"/>
    </source>
</evidence>
<feature type="region of interest" description="Disordered" evidence="9">
    <location>
        <begin position="206"/>
        <end position="234"/>
    </location>
</feature>
<keyword evidence="4" id="KW-0967">Endosome</keyword>
<proteinExistence type="inferred from homology"/>
<protein>
    <recommendedName>
        <fullName evidence="10">PX domain-containing protein</fullName>
    </recommendedName>
</protein>
<evidence type="ECO:0000256" key="1">
    <source>
        <dbReference type="ARBA" id="ARBA00004481"/>
    </source>
</evidence>